<dbReference type="GeneID" id="181310"/>
<keyword evidence="4 6" id="KW-1133">Transmembrane helix</keyword>
<dbReference type="AlphaFoldDB" id="O17638"/>
<accession>O17638</accession>
<dbReference type="STRING" id="6239.C34F6.7.1"/>
<evidence type="ECO:0000256" key="6">
    <source>
        <dbReference type="SAM" id="Phobius"/>
    </source>
</evidence>
<feature type="transmembrane region" description="Helical" evidence="6">
    <location>
        <begin position="125"/>
        <end position="145"/>
    </location>
</feature>
<dbReference type="OrthoDB" id="10055027at2759"/>
<dbReference type="CTD" id="181310"/>
<evidence type="ECO:0000256" key="4">
    <source>
        <dbReference type="ARBA" id="ARBA00022989"/>
    </source>
</evidence>
<dbReference type="WormBase" id="C34F6.7">
    <property type="protein sequence ID" value="CE15676"/>
    <property type="gene ID" value="WBGene00007941"/>
</dbReference>
<dbReference type="PANTHER" id="PTHR31322:SF2">
    <property type="entry name" value="E3 UBIQUITIN-PROTEIN LIGASE TM129"/>
    <property type="match status" value="1"/>
</dbReference>
<evidence type="ECO:0000256" key="2">
    <source>
        <dbReference type="ARBA" id="ARBA00007332"/>
    </source>
</evidence>
<dbReference type="OMA" id="RADEHPI"/>
<dbReference type="GO" id="GO:0005783">
    <property type="term" value="C:endoplasmic reticulum"/>
    <property type="evidence" value="ECO:0000318"/>
    <property type="project" value="GO_Central"/>
</dbReference>
<proteinExistence type="inferred from homology"/>
<dbReference type="GO" id="GO:0061630">
    <property type="term" value="F:ubiquitin protein ligase activity"/>
    <property type="evidence" value="ECO:0000318"/>
    <property type="project" value="GO_Central"/>
</dbReference>
<dbReference type="InParanoid" id="O17638"/>
<gene>
    <name evidence="7 9" type="ORF">C34F6.7</name>
    <name evidence="7" type="ORF">CELE_C34F6.7</name>
</gene>
<comment type="subcellular location">
    <subcellularLocation>
        <location evidence="1">Membrane</location>
        <topology evidence="1">Multi-pass membrane protein</topology>
    </subcellularLocation>
</comment>
<comment type="similarity">
    <text evidence="2">Belongs to the TMEM129 family.</text>
</comment>
<evidence type="ECO:0000313" key="8">
    <source>
        <dbReference type="Proteomes" id="UP000001940"/>
    </source>
</evidence>
<name>O17638_CAEEL</name>
<organism evidence="7 8">
    <name type="scientific">Caenorhabditis elegans</name>
    <dbReference type="NCBI Taxonomy" id="6239"/>
    <lineage>
        <taxon>Eukaryota</taxon>
        <taxon>Metazoa</taxon>
        <taxon>Ecdysozoa</taxon>
        <taxon>Nematoda</taxon>
        <taxon>Chromadorea</taxon>
        <taxon>Rhabditida</taxon>
        <taxon>Rhabditina</taxon>
        <taxon>Rhabditomorpha</taxon>
        <taxon>Rhabditoidea</taxon>
        <taxon>Rhabditidae</taxon>
        <taxon>Peloderinae</taxon>
        <taxon>Caenorhabditis</taxon>
    </lineage>
</organism>
<feature type="transmembrane region" description="Helical" evidence="6">
    <location>
        <begin position="6"/>
        <end position="23"/>
    </location>
</feature>
<dbReference type="HOGENOM" id="CLU_055694_0_0_1"/>
<dbReference type="RefSeq" id="NP_509874.1">
    <property type="nucleotide sequence ID" value="NM_077473.9"/>
</dbReference>
<feature type="transmembrane region" description="Helical" evidence="6">
    <location>
        <begin position="55"/>
        <end position="74"/>
    </location>
</feature>
<evidence type="ECO:0000256" key="5">
    <source>
        <dbReference type="ARBA" id="ARBA00023136"/>
    </source>
</evidence>
<keyword evidence="8" id="KW-1185">Reference proteome</keyword>
<dbReference type="InterPro" id="IPR018801">
    <property type="entry name" value="TM129"/>
</dbReference>
<evidence type="ECO:0000313" key="7">
    <source>
        <dbReference type="EMBL" id="CAB03938.1"/>
    </source>
</evidence>
<dbReference type="EMBL" id="BX284606">
    <property type="protein sequence ID" value="CAB03938.1"/>
    <property type="molecule type" value="Genomic_DNA"/>
</dbReference>
<evidence type="ECO:0000256" key="1">
    <source>
        <dbReference type="ARBA" id="ARBA00004141"/>
    </source>
</evidence>
<dbReference type="PaxDb" id="6239-C34F6.7"/>
<dbReference type="FunCoup" id="O17638">
    <property type="interactions" value="2467"/>
</dbReference>
<dbReference type="UCSC" id="C34F6.7">
    <property type="organism name" value="c. elegans"/>
</dbReference>
<dbReference type="PhylomeDB" id="O17638"/>
<dbReference type="Proteomes" id="UP000001940">
    <property type="component" value="Chromosome X"/>
</dbReference>
<dbReference type="GO" id="GO:0016567">
    <property type="term" value="P:protein ubiquitination"/>
    <property type="evidence" value="ECO:0007669"/>
    <property type="project" value="InterPro"/>
</dbReference>
<dbReference type="AGR" id="WB:WBGene00007941"/>
<dbReference type="GO" id="GO:0016020">
    <property type="term" value="C:membrane"/>
    <property type="evidence" value="ECO:0007669"/>
    <property type="project" value="UniProtKB-SubCell"/>
</dbReference>
<dbReference type="PANTHER" id="PTHR31322">
    <property type="entry name" value="E3 UBIQUITIN-PROTEIN LIGASE TM129"/>
    <property type="match status" value="1"/>
</dbReference>
<reference evidence="7 8" key="1">
    <citation type="journal article" date="1998" name="Science">
        <title>Genome sequence of the nematode C. elegans: a platform for investigating biology.</title>
        <authorList>
            <consortium name="The C. elegans sequencing consortium"/>
            <person name="Sulson J.E."/>
            <person name="Waterston R."/>
        </authorList>
    </citation>
    <scope>NUCLEOTIDE SEQUENCE [LARGE SCALE GENOMIC DNA]</scope>
    <source>
        <strain evidence="7 8">Bristol N2</strain>
    </source>
</reference>
<protein>
    <submittedName>
        <fullName evidence="7">Transmembrane protein</fullName>
    </submittedName>
</protein>
<evidence type="ECO:0000313" key="9">
    <source>
        <dbReference type="WormBase" id="C34F6.7"/>
    </source>
</evidence>
<dbReference type="PIR" id="T19728">
    <property type="entry name" value="T19728"/>
</dbReference>
<keyword evidence="5 6" id="KW-0472">Membrane</keyword>
<evidence type="ECO:0000256" key="3">
    <source>
        <dbReference type="ARBA" id="ARBA00022692"/>
    </source>
</evidence>
<feature type="transmembrane region" description="Helical" evidence="6">
    <location>
        <begin position="86"/>
        <end position="105"/>
    </location>
</feature>
<dbReference type="eggNOG" id="KOG3899">
    <property type="taxonomic scope" value="Eukaryota"/>
</dbReference>
<dbReference type="Bgee" id="WBGene00007941">
    <property type="expression patterns" value="Expressed in germ line (C elegans) and 4 other cell types or tissues"/>
</dbReference>
<keyword evidence="3 6" id="KW-0812">Transmembrane</keyword>
<dbReference type="Pfam" id="PF10272">
    <property type="entry name" value="Tmpp129"/>
    <property type="match status" value="1"/>
</dbReference>
<sequence>MTSIKRGTWFFIFVLGVFTAITCEFTTQLTYLHVVSHIAILTAAHFALVFPPEELLDGLGLTLFDLFTILYNSRQHDFVEYAAKRVAFFHAFVAFYPCVIAAYFVHGNILMTAADTRRFPSVLDYPWMWFTVLFVALIANGYYCIRIKDYKKWPIYQYYIDNPDCVNEAQTVIADPETFRIKLSQRSFLFVTRNFLVYTSNWRFMAVKLADVRLQVDNTRMPMLPNQDEEERIRSIFVKVSFRPAYITPFTITLRQDYYRQLNEILEVPIFVPPHINVPLTFMEELKEDFIQRIASNTRVTHRVKASEKDPCFACGTEENMVKIERSCDGQEQRVFFHDIGARFTPPCENCICRPLWCRSCLAQIFIGRQNIDNVYRYEYHRGSAQCPTCRKNFCIRDVHCVDFDYISEEN</sequence>
<dbReference type="KEGG" id="cel:CELE_C34F6.7"/>